<dbReference type="PANTHER" id="PTHR33048">
    <property type="entry name" value="PTH11-LIKE INTEGRAL MEMBRANE PROTEIN (AFU_ORTHOLOGUE AFUA_5G11245)"/>
    <property type="match status" value="1"/>
</dbReference>
<keyword evidence="3 6" id="KW-1133">Transmembrane helix</keyword>
<dbReference type="InterPro" id="IPR049326">
    <property type="entry name" value="Rhodopsin_dom_fungi"/>
</dbReference>
<evidence type="ECO:0000256" key="1">
    <source>
        <dbReference type="ARBA" id="ARBA00004141"/>
    </source>
</evidence>
<dbReference type="OrthoDB" id="3923077at2759"/>
<feature type="transmembrane region" description="Helical" evidence="6">
    <location>
        <begin position="188"/>
        <end position="213"/>
    </location>
</feature>
<keyword evidence="2 6" id="KW-0812">Transmembrane</keyword>
<evidence type="ECO:0000256" key="6">
    <source>
        <dbReference type="SAM" id="Phobius"/>
    </source>
</evidence>
<dbReference type="PANTHER" id="PTHR33048:SF21">
    <property type="entry name" value="INTEGRAL MEMBRANE PROTEIN"/>
    <property type="match status" value="1"/>
</dbReference>
<evidence type="ECO:0000313" key="9">
    <source>
        <dbReference type="Proteomes" id="UP001152049"/>
    </source>
</evidence>
<comment type="subcellular location">
    <subcellularLocation>
        <location evidence="1">Membrane</location>
        <topology evidence="1">Multi-pass membrane protein</topology>
    </subcellularLocation>
</comment>
<feature type="transmembrane region" description="Helical" evidence="6">
    <location>
        <begin position="71"/>
        <end position="95"/>
    </location>
</feature>
<accession>A0A9W8VGR4</accession>
<evidence type="ECO:0000313" key="8">
    <source>
        <dbReference type="EMBL" id="KAJ4265042.1"/>
    </source>
</evidence>
<feature type="transmembrane region" description="Helical" evidence="6">
    <location>
        <begin position="27"/>
        <end position="51"/>
    </location>
</feature>
<organism evidence="8 9">
    <name type="scientific">Fusarium torreyae</name>
    <dbReference type="NCBI Taxonomy" id="1237075"/>
    <lineage>
        <taxon>Eukaryota</taxon>
        <taxon>Fungi</taxon>
        <taxon>Dikarya</taxon>
        <taxon>Ascomycota</taxon>
        <taxon>Pezizomycotina</taxon>
        <taxon>Sordariomycetes</taxon>
        <taxon>Hypocreomycetidae</taxon>
        <taxon>Hypocreales</taxon>
        <taxon>Nectriaceae</taxon>
        <taxon>Fusarium</taxon>
    </lineage>
</organism>
<feature type="transmembrane region" description="Helical" evidence="6">
    <location>
        <begin position="107"/>
        <end position="128"/>
    </location>
</feature>
<dbReference type="AlphaFoldDB" id="A0A9W8VGR4"/>
<comment type="similarity">
    <text evidence="5">Belongs to the SAT4 family.</text>
</comment>
<evidence type="ECO:0000256" key="5">
    <source>
        <dbReference type="ARBA" id="ARBA00038359"/>
    </source>
</evidence>
<dbReference type="Pfam" id="PF20684">
    <property type="entry name" value="Fung_rhodopsin"/>
    <property type="match status" value="1"/>
</dbReference>
<evidence type="ECO:0000259" key="7">
    <source>
        <dbReference type="Pfam" id="PF20684"/>
    </source>
</evidence>
<proteinExistence type="inferred from homology"/>
<keyword evidence="4 6" id="KW-0472">Membrane</keyword>
<evidence type="ECO:0000256" key="3">
    <source>
        <dbReference type="ARBA" id="ARBA00022989"/>
    </source>
</evidence>
<keyword evidence="9" id="KW-1185">Reference proteome</keyword>
<dbReference type="InterPro" id="IPR052337">
    <property type="entry name" value="SAT4-like"/>
</dbReference>
<protein>
    <recommendedName>
        <fullName evidence="7">Rhodopsin domain-containing protein</fullName>
    </recommendedName>
</protein>
<sequence length="337" mass="36950">MLVICLPTVAARFVIRTKAKTLGIDDWLMGLGMAMTIAWAGVLITYCYSGGGYEPTDPRLPDGIIPQALKFYFICQSFYCATTIPIKVSICAALLRIGGTVTVYRWSLIAIMAVATVSGLGSMIGIVASCSPPSAFWDPSTGVCNPVVNAFAAYFISACGILTDFALAVLPAFMLWKIQLRRSIKISVAVILGFAAFASCATIVRLRYLLALLDSQNFLRDSSKIAIWTVLELAIGLFAGSLPALRPILRYLPFLSHQETEDTSQKYKNSGGSHVKMNTFETGTFSQAVHKPKAENIMEDGDSQELILDPQDKPRKVEIRKDISVQVERTSSKDWRR</sequence>
<gene>
    <name evidence="8" type="ORF">NW762_005285</name>
</gene>
<feature type="domain" description="Rhodopsin" evidence="7">
    <location>
        <begin position="11"/>
        <end position="250"/>
    </location>
</feature>
<evidence type="ECO:0000256" key="2">
    <source>
        <dbReference type="ARBA" id="ARBA00022692"/>
    </source>
</evidence>
<comment type="caution">
    <text evidence="8">The sequence shown here is derived from an EMBL/GenBank/DDBJ whole genome shotgun (WGS) entry which is preliminary data.</text>
</comment>
<evidence type="ECO:0000256" key="4">
    <source>
        <dbReference type="ARBA" id="ARBA00023136"/>
    </source>
</evidence>
<reference evidence="8" key="1">
    <citation type="submission" date="2022-09" db="EMBL/GenBank/DDBJ databases">
        <title>Fusarium specimens isolated from Avocado Roots.</title>
        <authorList>
            <person name="Stajich J."/>
            <person name="Roper C."/>
            <person name="Heimlech-Rivalta G."/>
        </authorList>
    </citation>
    <scope>NUCLEOTIDE SEQUENCE</scope>
    <source>
        <strain evidence="8">CF00136</strain>
    </source>
</reference>
<dbReference type="EMBL" id="JAOQAZ010000007">
    <property type="protein sequence ID" value="KAJ4265042.1"/>
    <property type="molecule type" value="Genomic_DNA"/>
</dbReference>
<dbReference type="Proteomes" id="UP001152049">
    <property type="component" value="Unassembled WGS sequence"/>
</dbReference>
<name>A0A9W8VGR4_9HYPO</name>
<feature type="transmembrane region" description="Helical" evidence="6">
    <location>
        <begin position="225"/>
        <end position="245"/>
    </location>
</feature>
<feature type="transmembrane region" description="Helical" evidence="6">
    <location>
        <begin position="148"/>
        <end position="176"/>
    </location>
</feature>
<dbReference type="GO" id="GO:0016020">
    <property type="term" value="C:membrane"/>
    <property type="evidence" value="ECO:0007669"/>
    <property type="project" value="UniProtKB-SubCell"/>
</dbReference>